<evidence type="ECO:0000313" key="2">
    <source>
        <dbReference type="EMBL" id="RYJ42563.1"/>
    </source>
</evidence>
<proteinExistence type="predicted"/>
<name>A0A444W9V3_9FLAO</name>
<accession>A0A444W9V3</accession>
<feature type="transmembrane region" description="Helical" evidence="1">
    <location>
        <begin position="240"/>
        <end position="265"/>
    </location>
</feature>
<dbReference type="OrthoDB" id="675873at2"/>
<feature type="transmembrane region" description="Helical" evidence="1">
    <location>
        <begin position="210"/>
        <end position="228"/>
    </location>
</feature>
<feature type="transmembrane region" description="Helical" evidence="1">
    <location>
        <begin position="312"/>
        <end position="334"/>
    </location>
</feature>
<organism evidence="2 3">
    <name type="scientific">Flavobacterium beibuense</name>
    <dbReference type="NCBI Taxonomy" id="657326"/>
    <lineage>
        <taxon>Bacteria</taxon>
        <taxon>Pseudomonadati</taxon>
        <taxon>Bacteroidota</taxon>
        <taxon>Flavobacteriia</taxon>
        <taxon>Flavobacteriales</taxon>
        <taxon>Flavobacteriaceae</taxon>
        <taxon>Flavobacterium</taxon>
    </lineage>
</organism>
<keyword evidence="1" id="KW-1133">Transmembrane helix</keyword>
<keyword evidence="1" id="KW-0812">Transmembrane</keyword>
<gene>
    <name evidence="2" type="ORF">NU09_2349</name>
</gene>
<keyword evidence="1" id="KW-0472">Membrane</keyword>
<dbReference type="Pfam" id="PF12412">
    <property type="entry name" value="DUF3667"/>
    <property type="match status" value="1"/>
</dbReference>
<protein>
    <submittedName>
        <fullName evidence="2">DUF3667 domain containing protein</fullName>
    </submittedName>
</protein>
<sequence length="337" mass="39765">MSGTLRHDNECENCGYTVDIAFCSKCGQKNVETRQTFPKLVGHFAEDLTHYDTAFWRTLRDLLFRPGRVTKTYLEGKRQKYVPPVKLYIFISFVTFFLPNLYPEFEDLEAIHHADPELLVEKNVSIEEKINTEQNVFLGNITFSGDEFLIKSPMTYKSLKEMDSIEAIKPEHLKLSPFEYKLGKKVLKLYEHNNPVQVGEKFIESINHNIPKAIFVYMPIFAFILWVFHGKKRWYFFDHGIFTLNYFSFLLLSTLILVTVGHFLTEIDSNFFSILVGIFVLLTLVWTVYYFYRAHRKMYHEKFIVNFIKCTAMLLINFIAIMFLTGLFILFTFYNLH</sequence>
<dbReference type="AlphaFoldDB" id="A0A444W9V3"/>
<dbReference type="Proteomes" id="UP000289775">
    <property type="component" value="Unassembled WGS sequence"/>
</dbReference>
<dbReference type="RefSeq" id="WP_129751453.1">
    <property type="nucleotide sequence ID" value="NZ_JUIW01000007.1"/>
</dbReference>
<dbReference type="EMBL" id="JUIW01000007">
    <property type="protein sequence ID" value="RYJ42563.1"/>
    <property type="molecule type" value="Genomic_DNA"/>
</dbReference>
<feature type="transmembrane region" description="Helical" evidence="1">
    <location>
        <begin position="271"/>
        <end position="292"/>
    </location>
</feature>
<evidence type="ECO:0000313" key="3">
    <source>
        <dbReference type="Proteomes" id="UP000289775"/>
    </source>
</evidence>
<keyword evidence="3" id="KW-1185">Reference proteome</keyword>
<evidence type="ECO:0000256" key="1">
    <source>
        <dbReference type="SAM" id="Phobius"/>
    </source>
</evidence>
<dbReference type="InterPro" id="IPR022134">
    <property type="entry name" value="DUF3667"/>
</dbReference>
<reference evidence="2 3" key="1">
    <citation type="submission" date="2014-12" db="EMBL/GenBank/DDBJ databases">
        <title>Genome sequence of Flavobacterium beibuense RSKm HC5.</title>
        <authorList>
            <person name="Kim J.F."/>
            <person name="Song J.Y."/>
            <person name="Kwak M.-J."/>
            <person name="Lee S.-W."/>
        </authorList>
    </citation>
    <scope>NUCLEOTIDE SEQUENCE [LARGE SCALE GENOMIC DNA]</scope>
    <source>
        <strain evidence="2 3">RSKm HC5</strain>
    </source>
</reference>
<comment type="caution">
    <text evidence="2">The sequence shown here is derived from an EMBL/GenBank/DDBJ whole genome shotgun (WGS) entry which is preliminary data.</text>
</comment>